<dbReference type="PROSITE" id="PS00678">
    <property type="entry name" value="WD_REPEATS_1"/>
    <property type="match status" value="2"/>
</dbReference>
<evidence type="ECO:0000256" key="3">
    <source>
        <dbReference type="PROSITE-ProRule" id="PRU00221"/>
    </source>
</evidence>
<dbReference type="InterPro" id="IPR020472">
    <property type="entry name" value="WD40_PAC1"/>
</dbReference>
<dbReference type="InterPro" id="IPR001680">
    <property type="entry name" value="WD40_rpt"/>
</dbReference>
<feature type="repeat" description="WD" evidence="3">
    <location>
        <begin position="118"/>
        <end position="159"/>
    </location>
</feature>
<dbReference type="Pfam" id="PF00400">
    <property type="entry name" value="WD40"/>
    <property type="match status" value="4"/>
</dbReference>
<feature type="repeat" description="WD" evidence="3">
    <location>
        <begin position="241"/>
        <end position="282"/>
    </location>
</feature>
<keyword evidence="1 3" id="KW-0853">WD repeat</keyword>
<reference evidence="4 5" key="1">
    <citation type="submission" date="2016-11" db="EMBL/GenBank/DDBJ databases">
        <title>The macronuclear genome of Stentor coeruleus: a giant cell with tiny introns.</title>
        <authorList>
            <person name="Slabodnick M."/>
            <person name="Ruby J.G."/>
            <person name="Reiff S.B."/>
            <person name="Swart E.C."/>
            <person name="Gosai S."/>
            <person name="Prabakaran S."/>
            <person name="Witkowska E."/>
            <person name="Larue G.E."/>
            <person name="Fisher S."/>
            <person name="Freeman R.M."/>
            <person name="Gunawardena J."/>
            <person name="Chu W."/>
            <person name="Stover N.A."/>
            <person name="Gregory B.D."/>
            <person name="Nowacki M."/>
            <person name="Derisi J."/>
            <person name="Roy S.W."/>
            <person name="Marshall W.F."/>
            <person name="Sood P."/>
        </authorList>
    </citation>
    <scope>NUCLEOTIDE SEQUENCE [LARGE SCALE GENOMIC DNA]</scope>
    <source>
        <strain evidence="4">WM001</strain>
    </source>
</reference>
<dbReference type="PANTHER" id="PTHR19848:SF8">
    <property type="entry name" value="F-BOX AND WD REPEAT DOMAIN CONTAINING 7"/>
    <property type="match status" value="1"/>
</dbReference>
<keyword evidence="5" id="KW-1185">Reference proteome</keyword>
<dbReference type="PROSITE" id="PS50294">
    <property type="entry name" value="WD_REPEATS_REGION"/>
    <property type="match status" value="3"/>
</dbReference>
<feature type="repeat" description="WD" evidence="3">
    <location>
        <begin position="34"/>
        <end position="67"/>
    </location>
</feature>
<keyword evidence="2" id="KW-0677">Repeat</keyword>
<dbReference type="SUPFAM" id="SSF50978">
    <property type="entry name" value="WD40 repeat-like"/>
    <property type="match status" value="1"/>
</dbReference>
<accession>A0A1R2CE60</accession>
<dbReference type="InterPro" id="IPR036322">
    <property type="entry name" value="WD40_repeat_dom_sf"/>
</dbReference>
<evidence type="ECO:0000313" key="5">
    <source>
        <dbReference type="Proteomes" id="UP000187209"/>
    </source>
</evidence>
<dbReference type="PANTHER" id="PTHR19848">
    <property type="entry name" value="WD40 REPEAT PROTEIN"/>
    <property type="match status" value="1"/>
</dbReference>
<dbReference type="OrthoDB" id="24966at2759"/>
<proteinExistence type="predicted"/>
<dbReference type="PROSITE" id="PS50082">
    <property type="entry name" value="WD_REPEATS_2"/>
    <property type="match status" value="4"/>
</dbReference>
<dbReference type="InterPro" id="IPR019775">
    <property type="entry name" value="WD40_repeat_CS"/>
</dbReference>
<dbReference type="Proteomes" id="UP000187209">
    <property type="component" value="Unassembled WGS sequence"/>
</dbReference>
<sequence length="722" mass="81901">MDDSQEIKASLLETKTQKDFSVSEPCKKPEIKVMYGHTGPVTSLALHPSRTHLLSSSSDNTILSWDLVLKEKSQIFESHTAEVLCLSFDSYGNRFISGSADLKLKLWNFDSNELEGTYSGHTNPVTCVMFTKSEMSLISGSKNGTIIIHDIGQDEPVKTLTIHSDQINAFTLYERGILSASSDGKIKYLELDDYEEIFELDCGSPVLCLIMSNDKKLAYCGCEDFSVKVIDLESKKIEFTFTGHTGRVKSLIGLFDQKLLLSGSEDKSLKLWNLETEELEKSFDSGINNITSIVLRTSISTTEMFVSSEKSEIDCLSFNIVFSLANNLSINVSKGSENIWDESFTWEKCKRKALAELGKEENQHKYIYHRLAYNLQLDALKAKFEGQSRMSNMNNISYSILESKCLELTPIIFAIWGEEDRTSSSSETSLYLIERLIKICKEPKCKTLNSGDSSLLAIKGSFARRPVEINEKKHLLQGFIPTFHEWGHIYENYNYLIGKDEAGDRLEDSLLIDLDNKYSLLYRLEAGLVKLTKELLSEALRNKKVGVVDMMLRFIIGNISEYKYKPEKLESILQIIEGNLVDLIESNSTLLPQILDLTLQEDKKQIVVDQADLPLTKFDLPEFFSVEDLKNLAYNNFTDRPSCENIANTKIYYSLLKLPAISGSSDSYNLIKALDACENLELFRSRLIQYYLKSKWDSCFWLIFFQDSFNTISNQNGTHVSG</sequence>
<evidence type="ECO:0000313" key="4">
    <source>
        <dbReference type="EMBL" id="OMJ87289.1"/>
    </source>
</evidence>
<dbReference type="AlphaFoldDB" id="A0A1R2CE60"/>
<dbReference type="EMBL" id="MPUH01000180">
    <property type="protein sequence ID" value="OMJ87289.1"/>
    <property type="molecule type" value="Genomic_DNA"/>
</dbReference>
<gene>
    <name evidence="4" type="ORF">SteCoe_10973</name>
</gene>
<comment type="caution">
    <text evidence="4">The sequence shown here is derived from an EMBL/GenBank/DDBJ whole genome shotgun (WGS) entry which is preliminary data.</text>
</comment>
<dbReference type="CDD" id="cd00200">
    <property type="entry name" value="WD40"/>
    <property type="match status" value="1"/>
</dbReference>
<feature type="repeat" description="WD" evidence="3">
    <location>
        <begin position="76"/>
        <end position="117"/>
    </location>
</feature>
<organism evidence="4 5">
    <name type="scientific">Stentor coeruleus</name>
    <dbReference type="NCBI Taxonomy" id="5963"/>
    <lineage>
        <taxon>Eukaryota</taxon>
        <taxon>Sar</taxon>
        <taxon>Alveolata</taxon>
        <taxon>Ciliophora</taxon>
        <taxon>Postciliodesmatophora</taxon>
        <taxon>Heterotrichea</taxon>
        <taxon>Heterotrichida</taxon>
        <taxon>Stentoridae</taxon>
        <taxon>Stentor</taxon>
    </lineage>
</organism>
<dbReference type="PRINTS" id="PR00320">
    <property type="entry name" value="GPROTEINBRPT"/>
</dbReference>
<dbReference type="Gene3D" id="2.130.10.10">
    <property type="entry name" value="YVTN repeat-like/Quinoprotein amine dehydrogenase"/>
    <property type="match status" value="2"/>
</dbReference>
<dbReference type="SMART" id="SM00320">
    <property type="entry name" value="WD40"/>
    <property type="match status" value="6"/>
</dbReference>
<evidence type="ECO:0000256" key="2">
    <source>
        <dbReference type="ARBA" id="ARBA00022737"/>
    </source>
</evidence>
<dbReference type="InterPro" id="IPR015943">
    <property type="entry name" value="WD40/YVTN_repeat-like_dom_sf"/>
</dbReference>
<protein>
    <submittedName>
        <fullName evidence="4">Uncharacterized protein</fullName>
    </submittedName>
</protein>
<name>A0A1R2CE60_9CILI</name>
<evidence type="ECO:0000256" key="1">
    <source>
        <dbReference type="ARBA" id="ARBA00022574"/>
    </source>
</evidence>